<dbReference type="STRING" id="742742.HMPREF9452_00425"/>
<dbReference type="PATRIC" id="fig|742742.3.peg.408"/>
<gene>
    <name evidence="1" type="ORF">HMPREF9452_00425</name>
</gene>
<evidence type="ECO:0000313" key="1">
    <source>
        <dbReference type="EMBL" id="EGX67413.1"/>
    </source>
</evidence>
<comment type="caution">
    <text evidence="1">The sequence shown here is derived from an EMBL/GenBank/DDBJ whole genome shotgun (WGS) entry which is preliminary data.</text>
</comment>
<name>G1WGG2_9ACTN</name>
<reference evidence="1 2" key="1">
    <citation type="submission" date="2011-06" db="EMBL/GenBank/DDBJ databases">
        <title>The Genome Sequence of Collinsella tanakaei YIT 12063.</title>
        <authorList>
            <consortium name="The Broad Institute Genome Sequencing Platform"/>
            <person name="Earl A."/>
            <person name="Ward D."/>
            <person name="Feldgarden M."/>
            <person name="Gevers D."/>
            <person name="Morotomi M."/>
            <person name="Young S.K."/>
            <person name="Zeng Q."/>
            <person name="Gargeya S."/>
            <person name="Fitzgerald M."/>
            <person name="Haas B."/>
            <person name="Abouelleil A."/>
            <person name="Alvarado L."/>
            <person name="Arachchi H.M."/>
            <person name="Berlin A."/>
            <person name="Brown A."/>
            <person name="Chapman S.B."/>
            <person name="Chen Z."/>
            <person name="Dunbar C."/>
            <person name="Freedman E."/>
            <person name="Gearin G."/>
            <person name="Gellesch M."/>
            <person name="Goldberg J."/>
            <person name="Griggs A."/>
            <person name="Gujja S."/>
            <person name="Heiman D."/>
            <person name="Howarth C."/>
            <person name="Larson L."/>
            <person name="Lui A."/>
            <person name="MacDonald P.J.P."/>
            <person name="Mehta T."/>
            <person name="Montmayeur A."/>
            <person name="Murphy C."/>
            <person name="Neiman D."/>
            <person name="Pearson M."/>
            <person name="Priest M."/>
            <person name="Roberts A."/>
            <person name="Saif S."/>
            <person name="Shea T."/>
            <person name="Shenoy N."/>
            <person name="Sisk P."/>
            <person name="Stolte C."/>
            <person name="Sykes S."/>
            <person name="Wortman J."/>
            <person name="Nusbaum C."/>
            <person name="Birren B."/>
        </authorList>
    </citation>
    <scope>NUCLEOTIDE SEQUENCE [LARGE SCALE GENOMIC DNA]</scope>
    <source>
        <strain evidence="1 2">YIT 12063</strain>
    </source>
</reference>
<dbReference type="GeneID" id="62758200"/>
<accession>G1WGG2</accession>
<proteinExistence type="predicted"/>
<dbReference type="Proteomes" id="UP000004830">
    <property type="component" value="Unassembled WGS sequence"/>
</dbReference>
<evidence type="ECO:0000313" key="2">
    <source>
        <dbReference type="Proteomes" id="UP000004830"/>
    </source>
</evidence>
<keyword evidence="2" id="KW-1185">Reference proteome</keyword>
<dbReference type="AlphaFoldDB" id="G1WGG2"/>
<dbReference type="HOGENOM" id="CLU_2381227_0_0_11"/>
<protein>
    <submittedName>
        <fullName evidence="1">Uncharacterized protein</fullName>
    </submittedName>
</protein>
<dbReference type="EMBL" id="ADLS01000006">
    <property type="protein sequence ID" value="EGX67413.1"/>
    <property type="molecule type" value="Genomic_DNA"/>
</dbReference>
<organism evidence="1 2">
    <name type="scientific">Collinsella tanakaei YIT 12063</name>
    <dbReference type="NCBI Taxonomy" id="742742"/>
    <lineage>
        <taxon>Bacteria</taxon>
        <taxon>Bacillati</taxon>
        <taxon>Actinomycetota</taxon>
        <taxon>Coriobacteriia</taxon>
        <taxon>Coriobacteriales</taxon>
        <taxon>Coriobacteriaceae</taxon>
        <taxon>Collinsella</taxon>
    </lineage>
</organism>
<sequence>MSELTACPICGNESWDETSCKNCGYVCTTALENTVKVRYVTKSGEVLYTRFSNEYGYTFEEFFRDRMEHEGGFFPYKGGRISVDVLARIEVVEE</sequence>
<dbReference type="RefSeq" id="WP_009140461.1">
    <property type="nucleotide sequence ID" value="NZ_JH126467.1"/>
</dbReference>